<dbReference type="GO" id="GO:0010181">
    <property type="term" value="F:FMN binding"/>
    <property type="evidence" value="ECO:0007669"/>
    <property type="project" value="InterPro"/>
</dbReference>
<dbReference type="AlphaFoldDB" id="A0A6M1SK58"/>
<gene>
    <name evidence="3" type="ORF">G3570_02105</name>
</gene>
<proteinExistence type="predicted"/>
<dbReference type="InterPro" id="IPR007329">
    <property type="entry name" value="FMN-bd"/>
</dbReference>
<protein>
    <submittedName>
        <fullName evidence="3">FMN-binding protein</fullName>
    </submittedName>
</protein>
<name>A0A6M1SK58_9BACT</name>
<keyword evidence="4" id="KW-1185">Reference proteome</keyword>
<organism evidence="3 4">
    <name type="scientific">Halalkalibaculum roseum</name>
    <dbReference type="NCBI Taxonomy" id="2709311"/>
    <lineage>
        <taxon>Bacteria</taxon>
        <taxon>Pseudomonadati</taxon>
        <taxon>Balneolota</taxon>
        <taxon>Balneolia</taxon>
        <taxon>Balneolales</taxon>
        <taxon>Balneolaceae</taxon>
        <taxon>Halalkalibaculum</taxon>
    </lineage>
</organism>
<dbReference type="EMBL" id="JAALLT010000001">
    <property type="protein sequence ID" value="NGP75409.1"/>
    <property type="molecule type" value="Genomic_DNA"/>
</dbReference>
<dbReference type="Proteomes" id="UP000473278">
    <property type="component" value="Unassembled WGS sequence"/>
</dbReference>
<dbReference type="GO" id="GO:0016020">
    <property type="term" value="C:membrane"/>
    <property type="evidence" value="ECO:0007669"/>
    <property type="project" value="InterPro"/>
</dbReference>
<reference evidence="3 4" key="1">
    <citation type="submission" date="2020-02" db="EMBL/GenBank/DDBJ databases">
        <title>Balneolaceae bacterium YR4-1, complete genome.</title>
        <authorList>
            <person name="Li Y."/>
            <person name="Wu S."/>
        </authorList>
    </citation>
    <scope>NUCLEOTIDE SEQUENCE [LARGE SCALE GENOMIC DNA]</scope>
    <source>
        <strain evidence="3 4">YR4-1</strain>
    </source>
</reference>
<sequence>MIPLRKLVFAVCILGVLPFSGYAQVAPDKVKSAKLTESIEAVTGSKQAPSWNTILVPAESKDPIKKEFKLKRSIPDSIHVGVVENGESKTFIIPDIAPSKSEKFSYVLYVNSNKEIIDIDVLTYRESYGYEIDYPFFRKQFKGMDEAEEIRFNRSIQNISGATISARNITNAVHDLMLIVNRVGLE</sequence>
<feature type="signal peptide" evidence="1">
    <location>
        <begin position="1"/>
        <end position="25"/>
    </location>
</feature>
<feature type="chain" id="PRO_5026666237" evidence="1">
    <location>
        <begin position="26"/>
        <end position="186"/>
    </location>
</feature>
<evidence type="ECO:0000313" key="3">
    <source>
        <dbReference type="EMBL" id="NGP75409.1"/>
    </source>
</evidence>
<evidence type="ECO:0000256" key="1">
    <source>
        <dbReference type="SAM" id="SignalP"/>
    </source>
</evidence>
<comment type="caution">
    <text evidence="3">The sequence shown here is derived from an EMBL/GenBank/DDBJ whole genome shotgun (WGS) entry which is preliminary data.</text>
</comment>
<evidence type="ECO:0000313" key="4">
    <source>
        <dbReference type="Proteomes" id="UP000473278"/>
    </source>
</evidence>
<evidence type="ECO:0000259" key="2">
    <source>
        <dbReference type="SMART" id="SM00900"/>
    </source>
</evidence>
<keyword evidence="1" id="KW-0732">Signal</keyword>
<accession>A0A6M1SK58</accession>
<dbReference type="SMART" id="SM00900">
    <property type="entry name" value="FMN_bind"/>
    <property type="match status" value="1"/>
</dbReference>
<feature type="domain" description="FMN-binding" evidence="2">
    <location>
        <begin position="99"/>
        <end position="180"/>
    </location>
</feature>
<dbReference type="Pfam" id="PF04205">
    <property type="entry name" value="FMN_bind"/>
    <property type="match status" value="1"/>
</dbReference>
<dbReference type="RefSeq" id="WP_165138691.1">
    <property type="nucleotide sequence ID" value="NZ_JAALLT010000001.1"/>
</dbReference>